<dbReference type="PANTHER" id="PTHR43004">
    <property type="entry name" value="TRK SYSTEM POTASSIUM UPTAKE PROTEIN"/>
    <property type="match status" value="1"/>
</dbReference>
<name>A0A9X1DBF0_9SPHN</name>
<keyword evidence="5" id="KW-0503">Monooxygenase</keyword>
<evidence type="ECO:0000256" key="3">
    <source>
        <dbReference type="ARBA" id="ARBA00022827"/>
    </source>
</evidence>
<dbReference type="InterPro" id="IPR002938">
    <property type="entry name" value="FAD-bd"/>
</dbReference>
<dbReference type="GO" id="GO:0071949">
    <property type="term" value="F:FAD binding"/>
    <property type="evidence" value="ECO:0007669"/>
    <property type="project" value="InterPro"/>
</dbReference>
<dbReference type="Pfam" id="PF21274">
    <property type="entry name" value="Rng_hyd_C"/>
    <property type="match status" value="1"/>
</dbReference>
<protein>
    <submittedName>
        <fullName evidence="5">FAD-dependent monooxygenase</fullName>
    </submittedName>
</protein>
<dbReference type="EMBL" id="JAHGAW010000004">
    <property type="protein sequence ID" value="MBT2186847.1"/>
    <property type="molecule type" value="Genomic_DNA"/>
</dbReference>
<keyword evidence="6" id="KW-1185">Reference proteome</keyword>
<dbReference type="GO" id="GO:0016709">
    <property type="term" value="F:oxidoreductase activity, acting on paired donors, with incorporation or reduction of molecular oxygen, NAD(P)H as one donor, and incorporation of one atom of oxygen"/>
    <property type="evidence" value="ECO:0007669"/>
    <property type="project" value="UniProtKB-ARBA"/>
</dbReference>
<dbReference type="Proteomes" id="UP001138757">
    <property type="component" value="Unassembled WGS sequence"/>
</dbReference>
<feature type="domain" description="FAD-binding" evidence="4">
    <location>
        <begin position="5"/>
        <end position="364"/>
    </location>
</feature>
<dbReference type="Gene3D" id="3.40.30.120">
    <property type="match status" value="1"/>
</dbReference>
<dbReference type="AlphaFoldDB" id="A0A9X1DBF0"/>
<organism evidence="5 6">
    <name type="scientific">Sphingobium nicotianae</name>
    <dbReference type="NCBI Taxonomy" id="2782607"/>
    <lineage>
        <taxon>Bacteria</taxon>
        <taxon>Pseudomonadati</taxon>
        <taxon>Pseudomonadota</taxon>
        <taxon>Alphaproteobacteria</taxon>
        <taxon>Sphingomonadales</taxon>
        <taxon>Sphingomonadaceae</taxon>
        <taxon>Sphingobium</taxon>
    </lineage>
</organism>
<sequence length="529" mass="57217">MDEQVPILIVGGSLVGLTMSALLGHHGVPNIVVERHRGTAIHPRAAAFHQRTMEIFRSIGLQEEVEEAAEREFVQNGAILSVDTLGGRELACFYRSVNEGVEQLSPTSRLFITQIGLEPILRRRAAELGADLRYGTELTSFTQDADGIVATVKARDDGAERIIRAKYLIAADGAHSAVRRALGIPMEGRGAFAQCATIYFKADVRALLRGRNLSVVYVNQPDLLAFFRFAITADAGFLAVFATFDDQGRRSTELEGELSPARYAAMVRDALGVPDEFPVEIDNVQRWTATAATASSFRDGHVFLAGDAAHLMPPTGGFGGNTGVADAHNLAWKLAMVLDGRAAVSLLDSYEAERRPVAALTVEQAYRRYVERVDSTLPATNLAANISDTAIELGSWYHSGAVCEGDAGDDLTENPENPSGAPGTRLPHVWLHRNGLRISTLDLVGRDFMLLAAPQAEAWIDAAKQVEAIDMHRITEPAVADMLGIASQGALLIRPDGVVAWRTDHPLPDPGATLKHALEQLGRDLRQGR</sequence>
<keyword evidence="3" id="KW-0274">FAD</keyword>
<dbReference type="Gene3D" id="3.50.50.60">
    <property type="entry name" value="FAD/NAD(P)-binding domain"/>
    <property type="match status" value="1"/>
</dbReference>
<evidence type="ECO:0000256" key="1">
    <source>
        <dbReference type="ARBA" id="ARBA00001974"/>
    </source>
</evidence>
<evidence type="ECO:0000313" key="5">
    <source>
        <dbReference type="EMBL" id="MBT2186847.1"/>
    </source>
</evidence>
<comment type="caution">
    <text evidence="5">The sequence shown here is derived from an EMBL/GenBank/DDBJ whole genome shotgun (WGS) entry which is preliminary data.</text>
</comment>
<dbReference type="Gene3D" id="3.30.9.10">
    <property type="entry name" value="D-Amino Acid Oxidase, subunit A, domain 2"/>
    <property type="match status" value="1"/>
</dbReference>
<reference evidence="5" key="1">
    <citation type="submission" date="2021-05" db="EMBL/GenBank/DDBJ databases">
        <title>Genome of Sphingobium sp. strain.</title>
        <authorList>
            <person name="Fan R."/>
        </authorList>
    </citation>
    <scope>NUCLEOTIDE SEQUENCE</scope>
    <source>
        <strain evidence="5">H33</strain>
    </source>
</reference>
<dbReference type="Pfam" id="PF01494">
    <property type="entry name" value="FAD_binding_3"/>
    <property type="match status" value="1"/>
</dbReference>
<comment type="cofactor">
    <cofactor evidence="1">
        <name>FAD</name>
        <dbReference type="ChEBI" id="CHEBI:57692"/>
    </cofactor>
</comment>
<dbReference type="InterPro" id="IPR050641">
    <property type="entry name" value="RIFMO-like"/>
</dbReference>
<accession>A0A9X1DBF0</accession>
<dbReference type="SUPFAM" id="SSF51905">
    <property type="entry name" value="FAD/NAD(P)-binding domain"/>
    <property type="match status" value="1"/>
</dbReference>
<proteinExistence type="predicted"/>
<dbReference type="PANTHER" id="PTHR43004:SF19">
    <property type="entry name" value="BINDING MONOOXYGENASE, PUTATIVE (JCVI)-RELATED"/>
    <property type="match status" value="1"/>
</dbReference>
<keyword evidence="2" id="KW-0285">Flavoprotein</keyword>
<dbReference type="InterPro" id="IPR036188">
    <property type="entry name" value="FAD/NAD-bd_sf"/>
</dbReference>
<evidence type="ECO:0000259" key="4">
    <source>
        <dbReference type="Pfam" id="PF01494"/>
    </source>
</evidence>
<evidence type="ECO:0000313" key="6">
    <source>
        <dbReference type="Proteomes" id="UP001138757"/>
    </source>
</evidence>
<keyword evidence="5" id="KW-0560">Oxidoreductase</keyword>
<dbReference type="PRINTS" id="PR00420">
    <property type="entry name" value="RNGMNOXGNASE"/>
</dbReference>
<evidence type="ECO:0000256" key="2">
    <source>
        <dbReference type="ARBA" id="ARBA00022630"/>
    </source>
</evidence>
<gene>
    <name evidence="5" type="ORF">KK488_07775</name>
</gene>
<dbReference type="RefSeq" id="WP_214622581.1">
    <property type="nucleotide sequence ID" value="NZ_JAHGAW010000004.1"/>
</dbReference>